<keyword evidence="5" id="KW-1185">Reference proteome</keyword>
<reference evidence="4 5" key="1">
    <citation type="submission" date="2024-02" db="EMBL/GenBank/DDBJ databases">
        <authorList>
            <person name="Chen Y."/>
            <person name="Shah S."/>
            <person name="Dougan E. K."/>
            <person name="Thang M."/>
            <person name="Chan C."/>
        </authorList>
    </citation>
    <scope>NUCLEOTIDE SEQUENCE [LARGE SCALE GENOMIC DNA]</scope>
</reference>
<gene>
    <name evidence="4" type="ORF">SCF082_LOCUS48041</name>
</gene>
<dbReference type="PROSITE" id="PS50084">
    <property type="entry name" value="KH_TYPE_1"/>
    <property type="match status" value="1"/>
</dbReference>
<proteinExistence type="predicted"/>
<evidence type="ECO:0000256" key="1">
    <source>
        <dbReference type="PROSITE-ProRule" id="PRU00117"/>
    </source>
</evidence>
<keyword evidence="1" id="KW-0694">RNA-binding</keyword>
<sequence length="330" mass="36676">MFDIPSLRGGWCPPGYVDEKGPIGPLAETWHLKALPADVWEEHRGFFESLKLSFNNTDIWAQRTLMNVLDSSGTLTILPEATTDHTNLGIDATMAMKKPLLVLRSFDPHEGTFTKWLQDNNVQVLNINGPRESSIPGINAESKVLFERLFRRAERQERERQKCMEEEERERRELEEQLEREERERQNARREAAEKAAQEMKRAWDQPPAEASPSPVRVPRVVAPVPPVPVVVTPPAPVMTPLMQAQAAGANIAAALMASHPAPGGEESDVTIHVQVPAQRVKDLLGVQGRNIKAIKSQTGVLKVGVLDRNDPANVEIVGTAKAVEHCRSL</sequence>
<evidence type="ECO:0000313" key="4">
    <source>
        <dbReference type="EMBL" id="CAK9102800.1"/>
    </source>
</evidence>
<dbReference type="InterPro" id="IPR024755">
    <property type="entry name" value="cpYpsA"/>
</dbReference>
<evidence type="ECO:0000259" key="3">
    <source>
        <dbReference type="Pfam" id="PF00013"/>
    </source>
</evidence>
<comment type="caution">
    <text evidence="4">The sequence shown here is derived from an EMBL/GenBank/DDBJ whole genome shotgun (WGS) entry which is preliminary data.</text>
</comment>
<dbReference type="CDD" id="cd00105">
    <property type="entry name" value="KH-I"/>
    <property type="match status" value="1"/>
</dbReference>
<accession>A0ABP0RRP1</accession>
<feature type="non-terminal residue" evidence="4">
    <location>
        <position position="330"/>
    </location>
</feature>
<dbReference type="Pfam" id="PF12694">
    <property type="entry name" value="cpYpsA"/>
    <property type="match status" value="1"/>
</dbReference>
<dbReference type="InterPro" id="IPR004088">
    <property type="entry name" value="KH_dom_type_1"/>
</dbReference>
<evidence type="ECO:0000256" key="2">
    <source>
        <dbReference type="SAM" id="MobiDB-lite"/>
    </source>
</evidence>
<dbReference type="Pfam" id="PF00013">
    <property type="entry name" value="KH_1"/>
    <property type="match status" value="1"/>
</dbReference>
<dbReference type="Gene3D" id="3.40.50.450">
    <property type="match status" value="1"/>
</dbReference>
<dbReference type="SUPFAM" id="SSF54791">
    <property type="entry name" value="Eukaryotic type KH-domain (KH-domain type I)"/>
    <property type="match status" value="1"/>
</dbReference>
<feature type="region of interest" description="Disordered" evidence="2">
    <location>
        <begin position="156"/>
        <end position="216"/>
    </location>
</feature>
<dbReference type="InterPro" id="IPR036612">
    <property type="entry name" value="KH_dom_type_1_sf"/>
</dbReference>
<organism evidence="4 5">
    <name type="scientific">Durusdinium trenchii</name>
    <dbReference type="NCBI Taxonomy" id="1381693"/>
    <lineage>
        <taxon>Eukaryota</taxon>
        <taxon>Sar</taxon>
        <taxon>Alveolata</taxon>
        <taxon>Dinophyceae</taxon>
        <taxon>Suessiales</taxon>
        <taxon>Symbiodiniaceae</taxon>
        <taxon>Durusdinium</taxon>
    </lineage>
</organism>
<dbReference type="Proteomes" id="UP001642464">
    <property type="component" value="Unassembled WGS sequence"/>
</dbReference>
<name>A0ABP0RRP1_9DINO</name>
<feature type="domain" description="K Homology" evidence="3">
    <location>
        <begin position="271"/>
        <end position="329"/>
    </location>
</feature>
<dbReference type="Gene3D" id="3.30.1370.10">
    <property type="entry name" value="K Homology domain, type 1"/>
    <property type="match status" value="1"/>
</dbReference>
<feature type="compositionally biased region" description="Basic and acidic residues" evidence="2">
    <location>
        <begin position="156"/>
        <end position="204"/>
    </location>
</feature>
<dbReference type="EMBL" id="CAXAMM010042068">
    <property type="protein sequence ID" value="CAK9102800.1"/>
    <property type="molecule type" value="Genomic_DNA"/>
</dbReference>
<evidence type="ECO:0000313" key="5">
    <source>
        <dbReference type="Proteomes" id="UP001642464"/>
    </source>
</evidence>
<protein>
    <submittedName>
        <fullName evidence="4">Tudor and KH domain-containing protein</fullName>
    </submittedName>
</protein>